<accession>A0A3P7PD69</accession>
<dbReference type="RefSeq" id="WP_243115894.1">
    <property type="nucleotide sequence ID" value="NZ_LR130778.1"/>
</dbReference>
<evidence type="ECO:0000313" key="3">
    <source>
        <dbReference type="EMBL" id="VDN47993.1"/>
    </source>
</evidence>
<dbReference type="PANTHER" id="PTHR33295:SF20">
    <property type="entry name" value="ATPASE"/>
    <property type="match status" value="1"/>
</dbReference>
<gene>
    <name evidence="3" type="ORF">PATL70BA_2108</name>
</gene>
<dbReference type="KEGG" id="cbar:PATL70BA_2108"/>
<sequence>MQIRRTFYLDKIQSVLGKQVIKVLLGMRRVGKSTLLMQIQEELIKQGVAKEQIISINFEWMQFEPIKDYTMLNKYIREKMVSDKKYYVFLDELQEVSGFEKVVNSLNAEGIAEVFITGSNSRLLSGELATYLTGRFYSIEVLPLSFSELISVKGDDKKDEVFLSYLRAGGMPGTLQFEDRDTRKNYLMDMYHSILLRDIVKRHNIRDVELLQRFMMYMMRNISQIFSAVSITKYLKNEGRRLSKETIYNYIDAAKSAFLVHGIPRYNIKGKEILKTNEKYFMNDLGFRSIYFNNEQDIGQALENIVYLELRRRGYTIYIGKLEDQEVDFIAEKGSNKIYIQVAYLLAEASTIEREFSVLEAIADNHEKLVLSMDKVDRSRNGIIHKNIVDFLLQ</sequence>
<dbReference type="Proteomes" id="UP000279029">
    <property type="component" value="Chromosome"/>
</dbReference>
<evidence type="ECO:0000313" key="4">
    <source>
        <dbReference type="Proteomes" id="UP000279029"/>
    </source>
</evidence>
<organism evidence="3 4">
    <name type="scientific">Petrocella atlantisensis</name>
    <dbReference type="NCBI Taxonomy" id="2173034"/>
    <lineage>
        <taxon>Bacteria</taxon>
        <taxon>Bacillati</taxon>
        <taxon>Bacillota</taxon>
        <taxon>Clostridia</taxon>
        <taxon>Lachnospirales</taxon>
        <taxon>Vallitaleaceae</taxon>
        <taxon>Petrocella</taxon>
    </lineage>
</organism>
<feature type="domain" description="DUF4143" evidence="2">
    <location>
        <begin position="197"/>
        <end position="343"/>
    </location>
</feature>
<name>A0A3P7PD69_9FIRM</name>
<dbReference type="InterPro" id="IPR025420">
    <property type="entry name" value="DUF4143"/>
</dbReference>
<dbReference type="Pfam" id="PF13635">
    <property type="entry name" value="DUF4143"/>
    <property type="match status" value="1"/>
</dbReference>
<protein>
    <submittedName>
        <fullName evidence="3">ATPase</fullName>
    </submittedName>
</protein>
<evidence type="ECO:0000259" key="1">
    <source>
        <dbReference type="Pfam" id="PF13173"/>
    </source>
</evidence>
<dbReference type="Pfam" id="PF13173">
    <property type="entry name" value="AAA_14"/>
    <property type="match status" value="1"/>
</dbReference>
<reference evidence="3 4" key="1">
    <citation type="submission" date="2018-09" db="EMBL/GenBank/DDBJ databases">
        <authorList>
            <person name="Postec A."/>
        </authorList>
    </citation>
    <scope>NUCLEOTIDE SEQUENCE [LARGE SCALE GENOMIC DNA]</scope>
    <source>
        <strain evidence="3">70B-A</strain>
    </source>
</reference>
<evidence type="ECO:0000259" key="2">
    <source>
        <dbReference type="Pfam" id="PF13635"/>
    </source>
</evidence>
<feature type="domain" description="AAA" evidence="1">
    <location>
        <begin position="21"/>
        <end position="149"/>
    </location>
</feature>
<dbReference type="AlphaFoldDB" id="A0A3P7PD69"/>
<dbReference type="SUPFAM" id="SSF52540">
    <property type="entry name" value="P-loop containing nucleoside triphosphate hydrolases"/>
    <property type="match status" value="1"/>
</dbReference>
<dbReference type="InterPro" id="IPR041682">
    <property type="entry name" value="AAA_14"/>
</dbReference>
<keyword evidence="4" id="KW-1185">Reference proteome</keyword>
<dbReference type="EMBL" id="LR130778">
    <property type="protein sequence ID" value="VDN47993.1"/>
    <property type="molecule type" value="Genomic_DNA"/>
</dbReference>
<proteinExistence type="predicted"/>
<dbReference type="InterPro" id="IPR027417">
    <property type="entry name" value="P-loop_NTPase"/>
</dbReference>
<dbReference type="PANTHER" id="PTHR33295">
    <property type="entry name" value="ATPASE"/>
    <property type="match status" value="1"/>
</dbReference>